<dbReference type="GO" id="GO:0009307">
    <property type="term" value="P:DNA restriction-modification system"/>
    <property type="evidence" value="ECO:0007669"/>
    <property type="project" value="InterPro"/>
</dbReference>
<evidence type="ECO:0000256" key="6">
    <source>
        <dbReference type="ARBA" id="ARBA00047942"/>
    </source>
</evidence>
<proteinExistence type="inferred from homology"/>
<sequence>MATSSLKWAGNKHFVAKHIERLLKNEFVDLENLRVMEPFIGSAGLSLYYEFKNVIANDLYPPLIHYYETIRNEGIGLYELKSDKSTYLKIREHFNQKVQNHEYDKELADQLLYLNRTGFNGLMRTNLKGEINTPCGDFNEFPEWVIDVANNHKPIIDTWEFHTGCFTVLPRTKPIDFLYLDPPYAGKKMFTTYAGRKFTAEMQDKVIEFAEGFPSTTRVMISNSTFDAELLKKYKKAGYKLYVIKVPRTISAKVSSRKPVDEVIAIKNFQTKRVATLCERLSYLKI</sequence>
<keyword evidence="3 8" id="KW-0489">Methyltransferase</keyword>
<reference evidence="8" key="1">
    <citation type="submission" date="2022-01" db="EMBL/GenBank/DDBJ databases">
        <authorList>
            <person name="Lagorce A."/>
        </authorList>
    </citation>
    <scope>NUCLEOTIDE SEQUENCE</scope>
    <source>
        <strain evidence="8">Th15_F1_A12</strain>
    </source>
</reference>
<evidence type="ECO:0000256" key="3">
    <source>
        <dbReference type="ARBA" id="ARBA00022603"/>
    </source>
</evidence>
<evidence type="ECO:0000313" key="8">
    <source>
        <dbReference type="EMBL" id="CAH1601454.1"/>
    </source>
</evidence>
<dbReference type="InterPro" id="IPR029063">
    <property type="entry name" value="SAM-dependent_MTases_sf"/>
</dbReference>
<organism evidence="8 9">
    <name type="scientific">Vibrio jasicida</name>
    <dbReference type="NCBI Taxonomy" id="766224"/>
    <lineage>
        <taxon>Bacteria</taxon>
        <taxon>Pseudomonadati</taxon>
        <taxon>Pseudomonadota</taxon>
        <taxon>Gammaproteobacteria</taxon>
        <taxon>Vibrionales</taxon>
        <taxon>Vibrionaceae</taxon>
        <taxon>Vibrio</taxon>
    </lineage>
</organism>
<dbReference type="PANTHER" id="PTHR30481:SF3">
    <property type="entry name" value="DNA ADENINE METHYLASE"/>
    <property type="match status" value="1"/>
</dbReference>
<accession>A0AAU9QX09</accession>
<dbReference type="NCBIfam" id="TIGR00571">
    <property type="entry name" value="dam"/>
    <property type="match status" value="1"/>
</dbReference>
<gene>
    <name evidence="8" type="ORF">THF1A12_50050</name>
</gene>
<feature type="binding site" evidence="7">
    <location>
        <position position="12"/>
    </location>
    <ligand>
        <name>S-adenosyl-L-methionine</name>
        <dbReference type="ChEBI" id="CHEBI:59789"/>
    </ligand>
</feature>
<dbReference type="PIRSF" id="PIRSF000398">
    <property type="entry name" value="M_m6A_EcoRV"/>
    <property type="match status" value="1"/>
</dbReference>
<feature type="binding site" evidence="7">
    <location>
        <position position="181"/>
    </location>
    <ligand>
        <name>S-adenosyl-L-methionine</name>
        <dbReference type="ChEBI" id="CHEBI:59789"/>
    </ligand>
</feature>
<dbReference type="GO" id="GO:0006298">
    <property type="term" value="P:mismatch repair"/>
    <property type="evidence" value="ECO:0007669"/>
    <property type="project" value="TreeGrafter"/>
</dbReference>
<protein>
    <recommendedName>
        <fullName evidence="2">site-specific DNA-methyltransferase (adenine-specific)</fullName>
        <ecNumber evidence="2">2.1.1.72</ecNumber>
    </recommendedName>
</protein>
<feature type="binding site" evidence="7">
    <location>
        <position position="58"/>
    </location>
    <ligand>
        <name>S-adenosyl-L-methionine</name>
        <dbReference type="ChEBI" id="CHEBI:59789"/>
    </ligand>
</feature>
<keyword evidence="5" id="KW-0949">S-adenosyl-L-methionine</keyword>
<dbReference type="Pfam" id="PF02086">
    <property type="entry name" value="MethyltransfD12"/>
    <property type="match status" value="1"/>
</dbReference>
<evidence type="ECO:0000256" key="7">
    <source>
        <dbReference type="PIRSR" id="PIRSR000398-1"/>
    </source>
</evidence>
<dbReference type="Gene3D" id="3.40.50.150">
    <property type="entry name" value="Vaccinia Virus protein VP39"/>
    <property type="match status" value="1"/>
</dbReference>
<dbReference type="InterPro" id="IPR012263">
    <property type="entry name" value="M_m6A_EcoRV"/>
</dbReference>
<dbReference type="PRINTS" id="PR00505">
    <property type="entry name" value="D12N6MTFRASE"/>
</dbReference>
<evidence type="ECO:0000256" key="5">
    <source>
        <dbReference type="ARBA" id="ARBA00022691"/>
    </source>
</evidence>
<dbReference type="Proteomes" id="UP001295462">
    <property type="component" value="Unassembled WGS sequence"/>
</dbReference>
<dbReference type="InterPro" id="IPR012327">
    <property type="entry name" value="MeTrfase_D12"/>
</dbReference>
<feature type="binding site" evidence="7">
    <location>
        <position position="8"/>
    </location>
    <ligand>
        <name>S-adenosyl-L-methionine</name>
        <dbReference type="ChEBI" id="CHEBI:59789"/>
    </ligand>
</feature>
<dbReference type="AlphaFoldDB" id="A0AAU9QX09"/>
<dbReference type="PANTHER" id="PTHR30481">
    <property type="entry name" value="DNA ADENINE METHYLASE"/>
    <property type="match status" value="1"/>
</dbReference>
<dbReference type="EMBL" id="CAKMUD010000105">
    <property type="protein sequence ID" value="CAH1601454.1"/>
    <property type="molecule type" value="Genomic_DNA"/>
</dbReference>
<comment type="similarity">
    <text evidence="1">Belongs to the N(4)/N(6)-methyltransferase family.</text>
</comment>
<dbReference type="InterPro" id="IPR023095">
    <property type="entry name" value="Ade_MeTrfase_dom_2"/>
</dbReference>
<evidence type="ECO:0000313" key="9">
    <source>
        <dbReference type="Proteomes" id="UP001295462"/>
    </source>
</evidence>
<dbReference type="GO" id="GO:1904047">
    <property type="term" value="F:S-adenosyl-L-methionine binding"/>
    <property type="evidence" value="ECO:0007669"/>
    <property type="project" value="TreeGrafter"/>
</dbReference>
<dbReference type="GO" id="GO:0032259">
    <property type="term" value="P:methylation"/>
    <property type="evidence" value="ECO:0007669"/>
    <property type="project" value="UniProtKB-KW"/>
</dbReference>
<dbReference type="EC" id="2.1.1.72" evidence="2"/>
<name>A0AAU9QX09_9VIBR</name>
<evidence type="ECO:0000256" key="4">
    <source>
        <dbReference type="ARBA" id="ARBA00022679"/>
    </source>
</evidence>
<keyword evidence="4 8" id="KW-0808">Transferase</keyword>
<dbReference type="SUPFAM" id="SSF53335">
    <property type="entry name" value="S-adenosyl-L-methionine-dependent methyltransferases"/>
    <property type="match status" value="1"/>
</dbReference>
<dbReference type="GO" id="GO:0043565">
    <property type="term" value="F:sequence-specific DNA binding"/>
    <property type="evidence" value="ECO:0007669"/>
    <property type="project" value="TreeGrafter"/>
</dbReference>
<evidence type="ECO:0000256" key="1">
    <source>
        <dbReference type="ARBA" id="ARBA00006594"/>
    </source>
</evidence>
<dbReference type="Gene3D" id="1.10.1020.10">
    <property type="entry name" value="Adenine-specific Methyltransferase, Domain 2"/>
    <property type="match status" value="1"/>
</dbReference>
<comment type="caution">
    <text evidence="8">The sequence shown here is derived from an EMBL/GenBank/DDBJ whole genome shotgun (WGS) entry which is preliminary data.</text>
</comment>
<comment type="catalytic activity">
    <reaction evidence="6">
        <text>a 2'-deoxyadenosine in DNA + S-adenosyl-L-methionine = an N(6)-methyl-2'-deoxyadenosine in DNA + S-adenosyl-L-homocysteine + H(+)</text>
        <dbReference type="Rhea" id="RHEA:15197"/>
        <dbReference type="Rhea" id="RHEA-COMP:12418"/>
        <dbReference type="Rhea" id="RHEA-COMP:12419"/>
        <dbReference type="ChEBI" id="CHEBI:15378"/>
        <dbReference type="ChEBI" id="CHEBI:57856"/>
        <dbReference type="ChEBI" id="CHEBI:59789"/>
        <dbReference type="ChEBI" id="CHEBI:90615"/>
        <dbReference type="ChEBI" id="CHEBI:90616"/>
        <dbReference type="EC" id="2.1.1.72"/>
    </reaction>
</comment>
<dbReference type="GO" id="GO:0009007">
    <property type="term" value="F:site-specific DNA-methyltransferase (adenine-specific) activity"/>
    <property type="evidence" value="ECO:0007669"/>
    <property type="project" value="UniProtKB-EC"/>
</dbReference>
<evidence type="ECO:0000256" key="2">
    <source>
        <dbReference type="ARBA" id="ARBA00011900"/>
    </source>
</evidence>
<dbReference type="RefSeq" id="WP_409589933.1">
    <property type="nucleotide sequence ID" value="NZ_CAKMTZ010000104.1"/>
</dbReference>